<dbReference type="Proteomes" id="UP000007485">
    <property type="component" value="Chromosome"/>
</dbReference>
<evidence type="ECO:0008006" key="3">
    <source>
        <dbReference type="Google" id="ProtNLM"/>
    </source>
</evidence>
<dbReference type="Gene3D" id="3.40.50.2000">
    <property type="entry name" value="Glycogen Phosphorylase B"/>
    <property type="match status" value="1"/>
</dbReference>
<dbReference type="STRING" id="985053.VMUT_1087"/>
<evidence type="ECO:0000313" key="2">
    <source>
        <dbReference type="Proteomes" id="UP000007485"/>
    </source>
</evidence>
<organism evidence="1 2">
    <name type="scientific">Vulcanisaeta moutnovskia (strain 768-28)</name>
    <dbReference type="NCBI Taxonomy" id="985053"/>
    <lineage>
        <taxon>Archaea</taxon>
        <taxon>Thermoproteota</taxon>
        <taxon>Thermoprotei</taxon>
        <taxon>Thermoproteales</taxon>
        <taxon>Thermoproteaceae</taxon>
        <taxon>Vulcanisaeta</taxon>
    </lineage>
</organism>
<sequence length="390" mass="45114">MYEGDFLARHELGFVASLATSHEVTVLDVESNAERIEIRKILIKSDDVASTTLVKIPANYLRNRNFNNKIKPLIGSYDIIITSARRALLLSRRLSKDEPLVLRLWSIRANKVIDNLAHGVYKDIVIFMPSLIANTYYINIADIIITEENATYTLARRISKITSRKPVVRIYPPYGTIIDDLNSRDIHNDSMNSLLDLIERFRDTYILGTTILKKRGEYAKFEALPHAMIYYLTAKKNPGIPFFILGSTKMDFIQRLGIAGDKVPPNMFFLNDYLRYLPDRLIERVYMGARIIINYISNRSISNRLIEALYYGKPIITNRMAQVLHPELKHGIHAHIVHREDYYPNAIKEVYENDQYLNELSKNAKLIYKSMFSSTTNLKIFNRIITYVIT</sequence>
<name>F0QY55_VULM7</name>
<dbReference type="eggNOG" id="arCOG01409">
    <property type="taxonomic scope" value="Archaea"/>
</dbReference>
<dbReference type="EMBL" id="CP002529">
    <property type="protein sequence ID" value="ADY01292.1"/>
    <property type="molecule type" value="Genomic_DNA"/>
</dbReference>
<dbReference type="SUPFAM" id="SSF53756">
    <property type="entry name" value="UDP-Glycosyltransferase/glycogen phosphorylase"/>
    <property type="match status" value="1"/>
</dbReference>
<reference evidence="1 2" key="1">
    <citation type="journal article" date="2011" name="J. Bacteriol.">
        <title>Complete genome sequence of 'Vulcanisaeta moutnovskia' strain 768-28, a novel member of the hyperthermophilic crenarchaeal genus vulcanisaeta.</title>
        <authorList>
            <person name="Gumerov V.M."/>
            <person name="Mardanov A.V."/>
            <person name="Beletsky A.V."/>
            <person name="Prokofeva M.I."/>
            <person name="Bonch-Osmolovskaya E.A."/>
            <person name="Ravin N.V."/>
            <person name="Skryabin K.G."/>
        </authorList>
    </citation>
    <scope>NUCLEOTIDE SEQUENCE [LARGE SCALE GENOMIC DNA]</scope>
    <source>
        <strain evidence="1 2">768-28</strain>
    </source>
</reference>
<dbReference type="HOGENOM" id="CLU_707175_0_0_2"/>
<dbReference type="KEGG" id="vmo:VMUT_1087"/>
<evidence type="ECO:0000313" key="1">
    <source>
        <dbReference type="EMBL" id="ADY01292.1"/>
    </source>
</evidence>
<proteinExistence type="predicted"/>
<protein>
    <recommendedName>
        <fullName evidence="3">Glycosyl transferase group 1</fullName>
    </recommendedName>
</protein>
<accession>F0QY55</accession>
<keyword evidence="2" id="KW-1185">Reference proteome</keyword>
<dbReference type="AlphaFoldDB" id="F0QY55"/>
<gene>
    <name evidence="1" type="ordered locus">VMUT_1087</name>
</gene>